<keyword evidence="2" id="KW-1185">Reference proteome</keyword>
<evidence type="ECO:0000313" key="2">
    <source>
        <dbReference type="Proteomes" id="UP000594364"/>
    </source>
</evidence>
<dbReference type="OrthoDB" id="4928116at2759"/>
<protein>
    <submittedName>
        <fullName evidence="1">Uncharacterized protein</fullName>
    </submittedName>
</protein>
<dbReference type="AlphaFoldDB" id="A0A7S9PX11"/>
<sequence>MSDIASSPEPDAGNQWADAGSWEIGWIEPDVPAHVYSDEVCVAALRGESVPLDMTKVHHVTRLCVLRGIRHHPGFATELRNLPRYPEFTRALNARDIMINVIPDMSNPEEYPYCIWYPDTASEDTYRSLVARYPQMRYNVGRACAVAGYAELYHELGLLPDISIAEEARDKSQCPAILEHIQKQPVRWLVMDDYTRSVNLDQPVPARYGLNGDTAVKSSLDYKRRFKKPSVGNNFVPWTKTFDSSEGTCESASDYFNITEDCGIDEYEGYSENRVTASDGPWPRNIPRKTTFEMTELLWNPLPFDLPQGNKDILILMAAFYGDLDRYERLRRPTLLLREKQCVIRGIYHNTMFAKWWSKQPADNLPGGCERAITARFLINNDLSRVTPETPQSAIPYWFWYPNIASPETYLEFARRQPHRKPQVALALMAGNYQSAWDMLDIEPTKDLFLEAIVHHNPHFLKDLRKRCANRGLSDLEESARSGWLIAEQRTRQAYKPQYSGVVANEVFPDDVELADTDTDHVYDIFGVNVDAVELFASLSGTELMPKGSDQVRDLKKLYYEMRGQPPDAPIPVSELQKKSSWLYDSTKFGRGWAGDHYSM</sequence>
<name>A0A7S9PX11_EPIFF</name>
<organism evidence="1 2">
    <name type="scientific">Epichloe festucae (strain Fl1)</name>
    <dbReference type="NCBI Taxonomy" id="877507"/>
    <lineage>
        <taxon>Eukaryota</taxon>
        <taxon>Fungi</taxon>
        <taxon>Dikarya</taxon>
        <taxon>Ascomycota</taxon>
        <taxon>Pezizomycotina</taxon>
        <taxon>Sordariomycetes</taxon>
        <taxon>Hypocreomycetidae</taxon>
        <taxon>Hypocreales</taxon>
        <taxon>Clavicipitaceae</taxon>
        <taxon>Epichloe</taxon>
    </lineage>
</organism>
<evidence type="ECO:0000313" key="1">
    <source>
        <dbReference type="EMBL" id="QPH06474.1"/>
    </source>
</evidence>
<proteinExistence type="predicted"/>
<dbReference type="Proteomes" id="UP000594364">
    <property type="component" value="Chromosome 4"/>
</dbReference>
<dbReference type="EMBL" id="CP031388">
    <property type="protein sequence ID" value="QPH06474.1"/>
    <property type="molecule type" value="Genomic_DNA"/>
</dbReference>
<gene>
    <name evidence="1" type="ORF">C2857_004976</name>
</gene>
<reference evidence="1 2" key="1">
    <citation type="journal article" date="2018" name="PLoS Genet.">
        <title>Repeat elements organise 3D genome structure and mediate transcription in the filamentous fungus Epichloe festucae.</title>
        <authorList>
            <person name="Winter D.J."/>
            <person name="Ganley A.R.D."/>
            <person name="Young C.A."/>
            <person name="Liachko I."/>
            <person name="Schardl C.L."/>
            <person name="Dupont P.Y."/>
            <person name="Berry D."/>
            <person name="Ram A."/>
            <person name="Scott B."/>
            <person name="Cox M.P."/>
        </authorList>
    </citation>
    <scope>NUCLEOTIDE SEQUENCE [LARGE SCALE GENOMIC DNA]</scope>
    <source>
        <strain evidence="1 2">Fl1</strain>
    </source>
</reference>
<accession>A0A7S9PX11</accession>